<feature type="domain" description="FAD-binding FR-type" evidence="16">
    <location>
        <begin position="153"/>
        <end position="256"/>
    </location>
</feature>
<gene>
    <name evidence="17" type="ORF">QE440_002119</name>
</gene>
<evidence type="ECO:0000313" key="18">
    <source>
        <dbReference type="Proteomes" id="UP001268036"/>
    </source>
</evidence>
<dbReference type="Gene3D" id="1.10.490.10">
    <property type="entry name" value="Globins"/>
    <property type="match status" value="1"/>
</dbReference>
<comment type="similarity">
    <text evidence="14">Belongs to the globin family.</text>
</comment>
<keyword evidence="4" id="KW-0216">Detoxification</keyword>
<comment type="catalytic activity">
    <reaction evidence="13">
        <text>2 nitric oxide + NADPH + 2 O2 = 2 nitrate + NADP(+) + H(+)</text>
        <dbReference type="Rhea" id="RHEA:19465"/>
        <dbReference type="ChEBI" id="CHEBI:15378"/>
        <dbReference type="ChEBI" id="CHEBI:15379"/>
        <dbReference type="ChEBI" id="CHEBI:16480"/>
        <dbReference type="ChEBI" id="CHEBI:17632"/>
        <dbReference type="ChEBI" id="CHEBI:57783"/>
        <dbReference type="ChEBI" id="CHEBI:58349"/>
        <dbReference type="EC" id="1.14.12.17"/>
    </reaction>
</comment>
<evidence type="ECO:0000256" key="10">
    <source>
        <dbReference type="ARBA" id="ARBA00023027"/>
    </source>
</evidence>
<dbReference type="PROSITE" id="PS01033">
    <property type="entry name" value="GLOBIN"/>
    <property type="match status" value="1"/>
</dbReference>
<dbReference type="InterPro" id="IPR017927">
    <property type="entry name" value="FAD-bd_FR_type"/>
</dbReference>
<dbReference type="InterPro" id="IPR012292">
    <property type="entry name" value="Globin/Proto"/>
</dbReference>
<evidence type="ECO:0000256" key="6">
    <source>
        <dbReference type="ARBA" id="ARBA00022621"/>
    </source>
</evidence>
<organism evidence="17 18">
    <name type="scientific">Pseudomonas oryzihabitans</name>
    <dbReference type="NCBI Taxonomy" id="47885"/>
    <lineage>
        <taxon>Bacteria</taxon>
        <taxon>Pseudomonadati</taxon>
        <taxon>Pseudomonadota</taxon>
        <taxon>Gammaproteobacteria</taxon>
        <taxon>Pseudomonadales</taxon>
        <taxon>Pseudomonadaceae</taxon>
        <taxon>Pseudomonas</taxon>
    </lineage>
</organism>
<evidence type="ECO:0000256" key="12">
    <source>
        <dbReference type="ARBA" id="ARBA00048649"/>
    </source>
</evidence>
<evidence type="ECO:0000256" key="14">
    <source>
        <dbReference type="RuleBase" id="RU000356"/>
    </source>
</evidence>
<evidence type="ECO:0000256" key="13">
    <source>
        <dbReference type="ARBA" id="ARBA00049433"/>
    </source>
</evidence>
<dbReference type="GO" id="GO:0019825">
    <property type="term" value="F:oxygen binding"/>
    <property type="evidence" value="ECO:0007669"/>
    <property type="project" value="InterPro"/>
</dbReference>
<dbReference type="GO" id="GO:0046872">
    <property type="term" value="F:metal ion binding"/>
    <property type="evidence" value="ECO:0007669"/>
    <property type="project" value="UniProtKB-KW"/>
</dbReference>
<evidence type="ECO:0000259" key="16">
    <source>
        <dbReference type="PROSITE" id="PS51384"/>
    </source>
</evidence>
<comment type="caution">
    <text evidence="17">The sequence shown here is derived from an EMBL/GenBank/DDBJ whole genome shotgun (WGS) entry which is preliminary data.</text>
</comment>
<accession>A0AAJ2BHJ7</accession>
<dbReference type="InterPro" id="IPR000971">
    <property type="entry name" value="Globin"/>
</dbReference>
<dbReference type="Proteomes" id="UP001268036">
    <property type="component" value="Unassembled WGS sequence"/>
</dbReference>
<dbReference type="NCBIfam" id="NF009805">
    <property type="entry name" value="PRK13289.1"/>
    <property type="match status" value="1"/>
</dbReference>
<dbReference type="InterPro" id="IPR017938">
    <property type="entry name" value="Riboflavin_synthase-like_b-brl"/>
</dbReference>
<dbReference type="EMBL" id="JAVJAF010000001">
    <property type="protein sequence ID" value="MDR6234378.1"/>
    <property type="molecule type" value="Genomic_DNA"/>
</dbReference>
<dbReference type="SUPFAM" id="SSF52343">
    <property type="entry name" value="Ferredoxin reductase-like, C-terminal NADP-linked domain"/>
    <property type="match status" value="1"/>
</dbReference>
<evidence type="ECO:0000256" key="11">
    <source>
        <dbReference type="ARBA" id="ARBA00025094"/>
    </source>
</evidence>
<dbReference type="GO" id="GO:0005344">
    <property type="term" value="F:oxygen carrier activity"/>
    <property type="evidence" value="ECO:0007669"/>
    <property type="project" value="UniProtKB-KW"/>
</dbReference>
<evidence type="ECO:0000256" key="4">
    <source>
        <dbReference type="ARBA" id="ARBA00022575"/>
    </source>
</evidence>
<comment type="function">
    <text evidence="11">Is involved in NO detoxification in an aerobic process, termed nitric oxide dioxygenase (NOD) reaction that utilizes O(2) and NAD(P)H to convert NO to nitrate, which protects the bacterium from various noxious nitrogen compounds. Therefore, plays a central role in the inducible response to nitrosative stress.</text>
</comment>
<dbReference type="Gene3D" id="2.40.30.10">
    <property type="entry name" value="Translation factors"/>
    <property type="match status" value="1"/>
</dbReference>
<evidence type="ECO:0000256" key="3">
    <source>
        <dbReference type="ARBA" id="ARBA00012229"/>
    </source>
</evidence>
<evidence type="ECO:0000313" key="17">
    <source>
        <dbReference type="EMBL" id="MDR6234378.1"/>
    </source>
</evidence>
<keyword evidence="17" id="KW-0560">Oxidoreductase</keyword>
<dbReference type="InterPro" id="IPR009050">
    <property type="entry name" value="Globin-like_sf"/>
</dbReference>
<dbReference type="Pfam" id="PF00175">
    <property type="entry name" value="NAD_binding_1"/>
    <property type="match status" value="1"/>
</dbReference>
<dbReference type="SUPFAM" id="SSF46458">
    <property type="entry name" value="Globin-like"/>
    <property type="match status" value="1"/>
</dbReference>
<keyword evidence="17" id="KW-0223">Dioxygenase</keyword>
<dbReference type="InterPro" id="IPR008333">
    <property type="entry name" value="Cbr1-like_FAD-bd_dom"/>
</dbReference>
<keyword evidence="8" id="KW-0521">NADP</keyword>
<evidence type="ECO:0000256" key="9">
    <source>
        <dbReference type="ARBA" id="ARBA00023004"/>
    </source>
</evidence>
<dbReference type="Pfam" id="PF00970">
    <property type="entry name" value="FAD_binding_6"/>
    <property type="match status" value="1"/>
</dbReference>
<dbReference type="FunFam" id="1.10.490.10:FF:000003">
    <property type="entry name" value="Flavohemoprotein"/>
    <property type="match status" value="1"/>
</dbReference>
<evidence type="ECO:0000256" key="7">
    <source>
        <dbReference type="ARBA" id="ARBA00022723"/>
    </source>
</evidence>
<dbReference type="PANTHER" id="PTHR43396">
    <property type="entry name" value="FLAVOHEMOPROTEIN"/>
    <property type="match status" value="1"/>
</dbReference>
<sequence>MLSHDQRAIIKATIPLLETGGEDLTRHFYDKLLGNNPQLRPLFNAAHQASGAQAQALARAVLLYARHIDRLDTLGALVEQIVNKHVSLQVQADHYPLVGIALLQSIREVLGADVANDAVIDAWAAAYGQLANLLIDAEERKYRDQANLSGGWRGGRPFRIARIEPESEEISSFYLEPVDGLPTSIAQPGQYLGLSVILDGVEYRRNYSISAASTGQGYRISVKQQPGGVVSRFLHTEAHEGVVLHVFPPAGEFVLEASTKPLLLIAGGVGITPLLPMISAAIPSGRPIQLIHCTRHVGVQAFGQWLEEMAAHHPQLQLYFCYSKPVGGEALATRLDLLRLKRWLPKDRDLDAYVLGPQPFMAQVRRDLLELGVPEKQIRHEFFGPAADLS</sequence>
<dbReference type="Pfam" id="PF00042">
    <property type="entry name" value="Globin"/>
    <property type="match status" value="1"/>
</dbReference>
<evidence type="ECO:0000256" key="8">
    <source>
        <dbReference type="ARBA" id="ARBA00022857"/>
    </source>
</evidence>
<evidence type="ECO:0000256" key="5">
    <source>
        <dbReference type="ARBA" id="ARBA00022617"/>
    </source>
</evidence>
<keyword evidence="5 14" id="KW-0349">Heme</keyword>
<dbReference type="InterPro" id="IPR039261">
    <property type="entry name" value="FNR_nucleotide-bd"/>
</dbReference>
<dbReference type="PANTHER" id="PTHR43396:SF3">
    <property type="entry name" value="FLAVOHEMOPROTEIN"/>
    <property type="match status" value="1"/>
</dbReference>
<dbReference type="EC" id="1.14.12.17" evidence="3"/>
<keyword evidence="9" id="KW-0408">Iron</keyword>
<protein>
    <recommendedName>
        <fullName evidence="3">nitric oxide dioxygenase</fullName>
        <ecNumber evidence="3">1.14.12.17</ecNumber>
    </recommendedName>
</protein>
<comment type="catalytic activity">
    <reaction evidence="12">
        <text>2 nitric oxide + NADH + 2 O2 = 2 nitrate + NAD(+) + H(+)</text>
        <dbReference type="Rhea" id="RHEA:19469"/>
        <dbReference type="ChEBI" id="CHEBI:15378"/>
        <dbReference type="ChEBI" id="CHEBI:15379"/>
        <dbReference type="ChEBI" id="CHEBI:16480"/>
        <dbReference type="ChEBI" id="CHEBI:17632"/>
        <dbReference type="ChEBI" id="CHEBI:57540"/>
        <dbReference type="ChEBI" id="CHEBI:57945"/>
        <dbReference type="EC" id="1.14.12.17"/>
    </reaction>
</comment>
<reference evidence="17" key="1">
    <citation type="submission" date="2023-08" db="EMBL/GenBank/DDBJ databases">
        <title>Functional and genomic diversity of the sorghum phyllosphere microbiome.</title>
        <authorList>
            <person name="Shade A."/>
        </authorList>
    </citation>
    <scope>NUCLEOTIDE SEQUENCE</scope>
    <source>
        <strain evidence="17">SORGH_AS_0201</strain>
    </source>
</reference>
<dbReference type="PROSITE" id="PS51384">
    <property type="entry name" value="FAD_FR"/>
    <property type="match status" value="1"/>
</dbReference>
<dbReference type="Gene3D" id="3.40.50.80">
    <property type="entry name" value="Nucleotide-binding domain of ferredoxin-NADP reductase (FNR) module"/>
    <property type="match status" value="1"/>
</dbReference>
<dbReference type="CDD" id="cd06184">
    <property type="entry name" value="flavohem_like_fad_nad_binding"/>
    <property type="match status" value="1"/>
</dbReference>
<dbReference type="InterPro" id="IPR001433">
    <property type="entry name" value="OxRdtase_FAD/NAD-bd"/>
</dbReference>
<comment type="similarity">
    <text evidence="2">In the C-terminal section; belongs to the flavoprotein pyridine nucleotide cytochrome reductase family.</text>
</comment>
<dbReference type="GO" id="GO:0020037">
    <property type="term" value="F:heme binding"/>
    <property type="evidence" value="ECO:0007669"/>
    <property type="project" value="InterPro"/>
</dbReference>
<dbReference type="SUPFAM" id="SSF63380">
    <property type="entry name" value="Riboflavin synthase domain-like"/>
    <property type="match status" value="1"/>
</dbReference>
<keyword evidence="6 14" id="KW-0561">Oxygen transport</keyword>
<dbReference type="GO" id="GO:0009636">
    <property type="term" value="P:response to toxic substance"/>
    <property type="evidence" value="ECO:0007669"/>
    <property type="project" value="UniProtKB-KW"/>
</dbReference>
<proteinExistence type="inferred from homology"/>
<dbReference type="GO" id="GO:0046210">
    <property type="term" value="P:nitric oxide catabolic process"/>
    <property type="evidence" value="ECO:0007669"/>
    <property type="project" value="TreeGrafter"/>
</dbReference>
<keyword evidence="10" id="KW-0520">NAD</keyword>
<evidence type="ECO:0000256" key="2">
    <source>
        <dbReference type="ARBA" id="ARBA00006401"/>
    </source>
</evidence>
<keyword evidence="14" id="KW-0813">Transport</keyword>
<evidence type="ECO:0000259" key="15">
    <source>
        <dbReference type="PROSITE" id="PS01033"/>
    </source>
</evidence>
<feature type="domain" description="Globin" evidence="15">
    <location>
        <begin position="1"/>
        <end position="139"/>
    </location>
</feature>
<dbReference type="GO" id="GO:0071949">
    <property type="term" value="F:FAD binding"/>
    <property type="evidence" value="ECO:0007669"/>
    <property type="project" value="TreeGrafter"/>
</dbReference>
<keyword evidence="7" id="KW-0479">Metal-binding</keyword>
<evidence type="ECO:0000256" key="1">
    <source>
        <dbReference type="ARBA" id="ARBA00001970"/>
    </source>
</evidence>
<name>A0AAJ2BHJ7_9PSED</name>
<dbReference type="GO" id="GO:0071500">
    <property type="term" value="P:cellular response to nitrosative stress"/>
    <property type="evidence" value="ECO:0007669"/>
    <property type="project" value="TreeGrafter"/>
</dbReference>
<dbReference type="AlphaFoldDB" id="A0AAJ2BHJ7"/>
<dbReference type="RefSeq" id="WP_309758078.1">
    <property type="nucleotide sequence ID" value="NZ_JAVJAF010000001.1"/>
</dbReference>
<dbReference type="GO" id="GO:0008941">
    <property type="term" value="F:nitric oxide dioxygenase NAD(P)H activity"/>
    <property type="evidence" value="ECO:0007669"/>
    <property type="project" value="UniProtKB-EC"/>
</dbReference>
<comment type="cofactor">
    <cofactor evidence="1">
        <name>heme b</name>
        <dbReference type="ChEBI" id="CHEBI:60344"/>
    </cofactor>
</comment>
<dbReference type="PRINTS" id="PR00409">
    <property type="entry name" value="PHDIOXRDTASE"/>
</dbReference>